<comment type="caution">
    <text evidence="1">The sequence shown here is derived from an EMBL/GenBank/DDBJ whole genome shotgun (WGS) entry which is preliminary data.</text>
</comment>
<sequence length="90" mass="9190">MDSNTTMQIATTQISPIAAPVALPVRTAVPASACAPWERSHASTRVVSTGGVRLLPAIDGRLRKDVMDVTGAYGASLFPSAGPSTSSPPV</sequence>
<dbReference type="Proteomes" id="UP001555826">
    <property type="component" value="Unassembled WGS sequence"/>
</dbReference>
<keyword evidence="2" id="KW-1185">Reference proteome</keyword>
<name>A0ABV3P9H8_9ACTN</name>
<protein>
    <submittedName>
        <fullName evidence="1">Uncharacterized protein</fullName>
    </submittedName>
</protein>
<dbReference type="EMBL" id="JBFNQN010000011">
    <property type="protein sequence ID" value="MEW9266299.1"/>
    <property type="molecule type" value="Genomic_DNA"/>
</dbReference>
<gene>
    <name evidence="1" type="ORF">AB1207_16220</name>
</gene>
<evidence type="ECO:0000313" key="1">
    <source>
        <dbReference type="EMBL" id="MEW9266299.1"/>
    </source>
</evidence>
<evidence type="ECO:0000313" key="2">
    <source>
        <dbReference type="Proteomes" id="UP001555826"/>
    </source>
</evidence>
<accession>A0ABV3P9H8</accession>
<dbReference type="RefSeq" id="WP_367639430.1">
    <property type="nucleotide sequence ID" value="NZ_JBFNQN010000011.1"/>
</dbReference>
<organism evidence="1 2">
    <name type="scientific">Kineococcus endophyticus</name>
    <dbReference type="NCBI Taxonomy" id="1181883"/>
    <lineage>
        <taxon>Bacteria</taxon>
        <taxon>Bacillati</taxon>
        <taxon>Actinomycetota</taxon>
        <taxon>Actinomycetes</taxon>
        <taxon>Kineosporiales</taxon>
        <taxon>Kineosporiaceae</taxon>
        <taxon>Kineococcus</taxon>
    </lineage>
</organism>
<reference evidence="1 2" key="1">
    <citation type="submission" date="2024-07" db="EMBL/GenBank/DDBJ databases">
        <authorList>
            <person name="Thanompreechachai J."/>
            <person name="Duangmal K."/>
        </authorList>
    </citation>
    <scope>NUCLEOTIDE SEQUENCE [LARGE SCALE GENOMIC DNA]</scope>
    <source>
        <strain evidence="1 2">KCTC 19886</strain>
    </source>
</reference>
<proteinExistence type="predicted"/>